<organism evidence="2 3">
    <name type="scientific">Perkinsus chesapeaki</name>
    <name type="common">Clam parasite</name>
    <name type="synonym">Perkinsus andrewsi</name>
    <dbReference type="NCBI Taxonomy" id="330153"/>
    <lineage>
        <taxon>Eukaryota</taxon>
        <taxon>Sar</taxon>
        <taxon>Alveolata</taxon>
        <taxon>Perkinsozoa</taxon>
        <taxon>Perkinsea</taxon>
        <taxon>Perkinsida</taxon>
        <taxon>Perkinsidae</taxon>
        <taxon>Perkinsus</taxon>
    </lineage>
</organism>
<keyword evidence="3" id="KW-1185">Reference proteome</keyword>
<feature type="non-terminal residue" evidence="2">
    <location>
        <position position="193"/>
    </location>
</feature>
<evidence type="ECO:0000313" key="2">
    <source>
        <dbReference type="EMBL" id="KAF4646799.1"/>
    </source>
</evidence>
<protein>
    <submittedName>
        <fullName evidence="2">Uncharacterized protein</fullName>
    </submittedName>
</protein>
<comment type="caution">
    <text evidence="2">The sequence shown here is derived from an EMBL/GenBank/DDBJ whole genome shotgun (WGS) entry which is preliminary data.</text>
</comment>
<dbReference type="EMBL" id="JAAPAO010003098">
    <property type="protein sequence ID" value="KAF4646799.1"/>
    <property type="molecule type" value="Genomic_DNA"/>
</dbReference>
<dbReference type="AlphaFoldDB" id="A0A7J6KJD0"/>
<feature type="compositionally biased region" description="Basic and acidic residues" evidence="1">
    <location>
        <begin position="180"/>
        <end position="193"/>
    </location>
</feature>
<reference evidence="2 3" key="1">
    <citation type="submission" date="2020-04" db="EMBL/GenBank/DDBJ databases">
        <title>Perkinsus chesapeaki whole genome sequence.</title>
        <authorList>
            <person name="Bogema D.R."/>
        </authorList>
    </citation>
    <scope>NUCLEOTIDE SEQUENCE [LARGE SCALE GENOMIC DNA]</scope>
    <source>
        <strain evidence="2">ATCC PRA-425</strain>
    </source>
</reference>
<proteinExistence type="predicted"/>
<dbReference type="OrthoDB" id="10062030at2759"/>
<feature type="non-terminal residue" evidence="2">
    <location>
        <position position="1"/>
    </location>
</feature>
<evidence type="ECO:0000256" key="1">
    <source>
        <dbReference type="SAM" id="MobiDB-lite"/>
    </source>
</evidence>
<name>A0A7J6KJD0_PERCH</name>
<feature type="region of interest" description="Disordered" evidence="1">
    <location>
        <begin position="165"/>
        <end position="193"/>
    </location>
</feature>
<gene>
    <name evidence="2" type="ORF">FOL47_005606</name>
</gene>
<dbReference type="Proteomes" id="UP000591131">
    <property type="component" value="Unassembled WGS sequence"/>
</dbReference>
<sequence>RHLSRIRACIEDNVDEWVTAHGAGFQMLKEKEKVVAMRRHFVGQRVRLRVRHPNNLPGRKLLPKWQLDWYIAKFVPGTYLKTVVLRHYPSKEEKVISTDYIVPDPVQPADVPAELGIVRLDPPVEEGPRIDQFPFRDELVRSVGSARSAESSVAPRSRAPVEPRYADIPYEYGGDDVDPLAERRDDLLPGRGA</sequence>
<evidence type="ECO:0000313" key="3">
    <source>
        <dbReference type="Proteomes" id="UP000591131"/>
    </source>
</evidence>
<accession>A0A7J6KJD0</accession>